<accession>A0A915HK00</accession>
<dbReference type="WBParaSite" id="nRc.2.0.1.t01661-RA">
    <property type="protein sequence ID" value="nRc.2.0.1.t01661-RA"/>
    <property type="gene ID" value="nRc.2.0.1.g01661"/>
</dbReference>
<dbReference type="AlphaFoldDB" id="A0A915HK00"/>
<reference evidence="2" key="1">
    <citation type="submission" date="2022-11" db="UniProtKB">
        <authorList>
            <consortium name="WormBaseParasite"/>
        </authorList>
    </citation>
    <scope>IDENTIFICATION</scope>
</reference>
<sequence>MELFLNAANDNVLEEIPEEERVSFYDDKPEEIEAEQPIRQAQPSPHQPPSQRLEVTELAKPIFLVAQVLVSISPHCQQWIFRIDFHPVGALSAANLTVPDILPAEATPPMEVDTDVNAVTRAMTKKIISQPTLSDSMPLVVDYVPPPVKTITSASQEEVKQAQAADPTITKIFATLQNGNATKHSPVFFTEDGLLY</sequence>
<protein>
    <submittedName>
        <fullName evidence="2">Uncharacterized protein</fullName>
    </submittedName>
</protein>
<keyword evidence="1" id="KW-1185">Reference proteome</keyword>
<dbReference type="Proteomes" id="UP000887565">
    <property type="component" value="Unplaced"/>
</dbReference>
<organism evidence="1 2">
    <name type="scientific">Romanomermis culicivorax</name>
    <name type="common">Nematode worm</name>
    <dbReference type="NCBI Taxonomy" id="13658"/>
    <lineage>
        <taxon>Eukaryota</taxon>
        <taxon>Metazoa</taxon>
        <taxon>Ecdysozoa</taxon>
        <taxon>Nematoda</taxon>
        <taxon>Enoplea</taxon>
        <taxon>Dorylaimia</taxon>
        <taxon>Mermithida</taxon>
        <taxon>Mermithoidea</taxon>
        <taxon>Mermithidae</taxon>
        <taxon>Romanomermis</taxon>
    </lineage>
</organism>
<evidence type="ECO:0000313" key="2">
    <source>
        <dbReference type="WBParaSite" id="nRc.2.0.1.t01661-RA"/>
    </source>
</evidence>
<proteinExistence type="predicted"/>
<evidence type="ECO:0000313" key="1">
    <source>
        <dbReference type="Proteomes" id="UP000887565"/>
    </source>
</evidence>
<name>A0A915HK00_ROMCU</name>